<dbReference type="SUPFAM" id="SSF52047">
    <property type="entry name" value="RNI-like"/>
    <property type="match status" value="1"/>
</dbReference>
<reference evidence="1 2" key="1">
    <citation type="journal article" date="2019" name="Nat. Ecol. Evol.">
        <title>Megaphylogeny resolves global patterns of mushroom evolution.</title>
        <authorList>
            <person name="Varga T."/>
            <person name="Krizsan K."/>
            <person name="Foldi C."/>
            <person name="Dima B."/>
            <person name="Sanchez-Garcia M."/>
            <person name="Sanchez-Ramirez S."/>
            <person name="Szollosi G.J."/>
            <person name="Szarkandi J.G."/>
            <person name="Papp V."/>
            <person name="Albert L."/>
            <person name="Andreopoulos W."/>
            <person name="Angelini C."/>
            <person name="Antonin V."/>
            <person name="Barry K.W."/>
            <person name="Bougher N.L."/>
            <person name="Buchanan P."/>
            <person name="Buyck B."/>
            <person name="Bense V."/>
            <person name="Catcheside P."/>
            <person name="Chovatia M."/>
            <person name="Cooper J."/>
            <person name="Damon W."/>
            <person name="Desjardin D."/>
            <person name="Finy P."/>
            <person name="Geml J."/>
            <person name="Haridas S."/>
            <person name="Hughes K."/>
            <person name="Justo A."/>
            <person name="Karasinski D."/>
            <person name="Kautmanova I."/>
            <person name="Kiss B."/>
            <person name="Kocsube S."/>
            <person name="Kotiranta H."/>
            <person name="LaButti K.M."/>
            <person name="Lechner B.E."/>
            <person name="Liimatainen K."/>
            <person name="Lipzen A."/>
            <person name="Lukacs Z."/>
            <person name="Mihaltcheva S."/>
            <person name="Morgado L.N."/>
            <person name="Niskanen T."/>
            <person name="Noordeloos M.E."/>
            <person name="Ohm R.A."/>
            <person name="Ortiz-Santana B."/>
            <person name="Ovrebo C."/>
            <person name="Racz N."/>
            <person name="Riley R."/>
            <person name="Savchenko A."/>
            <person name="Shiryaev A."/>
            <person name="Soop K."/>
            <person name="Spirin V."/>
            <person name="Szebenyi C."/>
            <person name="Tomsovsky M."/>
            <person name="Tulloss R.E."/>
            <person name="Uehling J."/>
            <person name="Grigoriev I.V."/>
            <person name="Vagvolgyi C."/>
            <person name="Papp T."/>
            <person name="Martin F.M."/>
            <person name="Miettinen O."/>
            <person name="Hibbett D.S."/>
            <person name="Nagy L.G."/>
        </authorList>
    </citation>
    <scope>NUCLEOTIDE SEQUENCE [LARGE SCALE GENOMIC DNA]</scope>
    <source>
        <strain evidence="1 2">CBS 309.79</strain>
    </source>
</reference>
<proteinExistence type="predicted"/>
<dbReference type="AlphaFoldDB" id="A0A5C3QZV6"/>
<protein>
    <submittedName>
        <fullName evidence="1">Uncharacterized protein</fullName>
    </submittedName>
</protein>
<sequence>MTPINSVPPEILSHIFFHCLPCPKDDLTDPVHLFPPPPTPSECPLLVARVSSLWRAVAVSTPLLWASPVVEYRYTPRPTNPLYKATRMALPLFELFLQRSAAYPLTAKLVFNERNDKRYLSALLRHIHHWNHISIDAADVLTDDDVALALKEHQLRWRLPSSGLTLKSLQLKLDLSLGNANQHYVEWSSSILSNATSLRKLHCFSEISLPLSGAISPHLTHIHIEGIGIPAKDALMLLANGRALEQFSSGLITDPAVSGVGPFIFNTAPFTTQPEDTQQIIVPKLTHLRIKCCTVPSFIDHFYSALSLPALTNLVFEFQGHVWPHNEILALLDRSQGCAITSLSLKCISITDVQLLDILRHPAVHNTLTELKIWECTAAVTDDVVHALSVAKPSSILSEEGSSSTTMTVPSCFLPSLRTIIFHHCMVQSAGTLGRAIHSRVAHADHQGLRVFLTWFWPFEREDNALLGDLMKKGLVKDMVVRP</sequence>
<dbReference type="OrthoDB" id="3139399at2759"/>
<gene>
    <name evidence="1" type="ORF">BDV98DRAFT_559261</name>
</gene>
<organism evidence="1 2">
    <name type="scientific">Pterulicium gracile</name>
    <dbReference type="NCBI Taxonomy" id="1884261"/>
    <lineage>
        <taxon>Eukaryota</taxon>
        <taxon>Fungi</taxon>
        <taxon>Dikarya</taxon>
        <taxon>Basidiomycota</taxon>
        <taxon>Agaricomycotina</taxon>
        <taxon>Agaricomycetes</taxon>
        <taxon>Agaricomycetidae</taxon>
        <taxon>Agaricales</taxon>
        <taxon>Pleurotineae</taxon>
        <taxon>Pterulaceae</taxon>
        <taxon>Pterulicium</taxon>
    </lineage>
</organism>
<accession>A0A5C3QZV6</accession>
<name>A0A5C3QZV6_9AGAR</name>
<keyword evidence="2" id="KW-1185">Reference proteome</keyword>
<dbReference type="Gene3D" id="3.80.10.10">
    <property type="entry name" value="Ribonuclease Inhibitor"/>
    <property type="match status" value="1"/>
</dbReference>
<dbReference type="Proteomes" id="UP000305067">
    <property type="component" value="Unassembled WGS sequence"/>
</dbReference>
<dbReference type="EMBL" id="ML178815">
    <property type="protein sequence ID" value="TFL06350.1"/>
    <property type="molecule type" value="Genomic_DNA"/>
</dbReference>
<dbReference type="InterPro" id="IPR032675">
    <property type="entry name" value="LRR_dom_sf"/>
</dbReference>
<dbReference type="Gene3D" id="1.20.1280.50">
    <property type="match status" value="1"/>
</dbReference>
<evidence type="ECO:0000313" key="1">
    <source>
        <dbReference type="EMBL" id="TFL06350.1"/>
    </source>
</evidence>
<evidence type="ECO:0000313" key="2">
    <source>
        <dbReference type="Proteomes" id="UP000305067"/>
    </source>
</evidence>